<evidence type="ECO:0008006" key="3">
    <source>
        <dbReference type="Google" id="ProtNLM"/>
    </source>
</evidence>
<dbReference type="RefSeq" id="WP_203737053.1">
    <property type="nucleotide sequence ID" value="NZ_BOMO01000042.1"/>
</dbReference>
<dbReference type="EMBL" id="PVMZ01000003">
    <property type="protein sequence ID" value="PRX23658.1"/>
    <property type="molecule type" value="Genomic_DNA"/>
</dbReference>
<accession>A0A2T0KJG8</accession>
<dbReference type="Proteomes" id="UP000239415">
    <property type="component" value="Unassembled WGS sequence"/>
</dbReference>
<name>A0A2T0KJG8_9ACTN</name>
<evidence type="ECO:0000313" key="2">
    <source>
        <dbReference type="Proteomes" id="UP000239415"/>
    </source>
</evidence>
<sequence>METPEFVVSWPTLFITVDWVRAHCVVPDGFRRGAPFEMYPWQEWCTLNHYRVREDALWIPEQPLLSTAFHNRRSLIIAPQKTGKGPWSATGVAIEAVGPALFAGWAGEGDGWACSDHGCGCGWEYEYAPGEPMAMRWPTPLIQITATSQEQTDNIYRPLKAMIKMGPLSDQMKVGEDFTRILGTMDDDDPELNRIDVVTSSAQSRLGNPITYAPQDETGIWTKQNKMTNVGDTQNRGLAGMQGRSQETTNAFDPTQKSQAQTTWNSKAEDIFKFYRAPPKHLSYRNKAERRKIHQVVYAGSGHINLDAIEGFAAELIEKGEVTQAERFFGNGMKAGAGTWLDEIQPWKARAKPREVPDGTAIVLGFDGSDLDDWTAIRAETEDGYQFTPTYGPLKLPTIWNPADWNGQAPRLEVDDAMAELMRRFQVVRLYADPPYWATEVDNWAKQYGEKVVLRWYTQRPTQMQAAAERLKTDIFKSDSTFTHDGCALTTEHVEATHKETRAGGTKDNPQYVLTKPEDGRKIDACITSILCHEAAGDVTAANAWVPPRKTLTRVTGRVRGY</sequence>
<protein>
    <recommendedName>
        <fullName evidence="3">Phage terminase large subunit-like protein</fullName>
    </recommendedName>
</protein>
<organism evidence="1 2">
    <name type="scientific">Actinoplanes italicus</name>
    <dbReference type="NCBI Taxonomy" id="113567"/>
    <lineage>
        <taxon>Bacteria</taxon>
        <taxon>Bacillati</taxon>
        <taxon>Actinomycetota</taxon>
        <taxon>Actinomycetes</taxon>
        <taxon>Micromonosporales</taxon>
        <taxon>Micromonosporaceae</taxon>
        <taxon>Actinoplanes</taxon>
    </lineage>
</organism>
<gene>
    <name evidence="1" type="ORF">CLV67_103407</name>
</gene>
<keyword evidence="2" id="KW-1185">Reference proteome</keyword>
<proteinExistence type="predicted"/>
<dbReference type="AlphaFoldDB" id="A0A2T0KJG8"/>
<reference evidence="1 2" key="1">
    <citation type="submission" date="2018-03" db="EMBL/GenBank/DDBJ databases">
        <title>Genomic Encyclopedia of Archaeal and Bacterial Type Strains, Phase II (KMG-II): from individual species to whole genera.</title>
        <authorList>
            <person name="Goeker M."/>
        </authorList>
    </citation>
    <scope>NUCLEOTIDE SEQUENCE [LARGE SCALE GENOMIC DNA]</scope>
    <source>
        <strain evidence="1 2">DSM 43146</strain>
    </source>
</reference>
<evidence type="ECO:0000313" key="1">
    <source>
        <dbReference type="EMBL" id="PRX23658.1"/>
    </source>
</evidence>
<comment type="caution">
    <text evidence="1">The sequence shown here is derived from an EMBL/GenBank/DDBJ whole genome shotgun (WGS) entry which is preliminary data.</text>
</comment>